<evidence type="ECO:0000313" key="2">
    <source>
        <dbReference type="Proteomes" id="UP000249304"/>
    </source>
</evidence>
<comment type="caution">
    <text evidence="1">The sequence shown here is derived from an EMBL/GenBank/DDBJ whole genome shotgun (WGS) entry which is preliminary data.</text>
</comment>
<protein>
    <submittedName>
        <fullName evidence="1">Uncharacterized protein</fullName>
    </submittedName>
</protein>
<sequence>MPGEQTLVRTLAELLTDVAWFLESADDSAVHPDDAVKQLESMSHRLGLLPSEDRLTLVALIHERAESEAEPGFREFLKTFPEAVGLLDEDVRRDQGKK</sequence>
<dbReference type="RefSeq" id="WP_111184341.1">
    <property type="nucleotide sequence ID" value="NZ_POUD01000289.1"/>
</dbReference>
<dbReference type="Proteomes" id="UP000249304">
    <property type="component" value="Unassembled WGS sequence"/>
</dbReference>
<keyword evidence="2" id="KW-1185">Reference proteome</keyword>
<proteinExistence type="predicted"/>
<accession>A0A2W2DB99</accession>
<name>A0A2W2DB99_9ACTN</name>
<evidence type="ECO:0000313" key="1">
    <source>
        <dbReference type="EMBL" id="PZG07581.1"/>
    </source>
</evidence>
<reference evidence="1 2" key="1">
    <citation type="submission" date="2018-01" db="EMBL/GenBank/DDBJ databases">
        <title>Draft genome sequence of Nonomuraea sp. KC333.</title>
        <authorList>
            <person name="Sahin N."/>
            <person name="Saygin H."/>
            <person name="Ay H."/>
        </authorList>
    </citation>
    <scope>NUCLEOTIDE SEQUENCE [LARGE SCALE GENOMIC DNA]</scope>
    <source>
        <strain evidence="1 2">KC333</strain>
    </source>
</reference>
<dbReference type="EMBL" id="POUD01000289">
    <property type="protein sequence ID" value="PZG07581.1"/>
    <property type="molecule type" value="Genomic_DNA"/>
</dbReference>
<gene>
    <name evidence="1" type="ORF">C1J01_40345</name>
</gene>
<dbReference type="OrthoDB" id="3698007at2"/>
<dbReference type="AlphaFoldDB" id="A0A2W2DB99"/>
<organism evidence="1 2">
    <name type="scientific">Nonomuraea aridisoli</name>
    <dbReference type="NCBI Taxonomy" id="2070368"/>
    <lineage>
        <taxon>Bacteria</taxon>
        <taxon>Bacillati</taxon>
        <taxon>Actinomycetota</taxon>
        <taxon>Actinomycetes</taxon>
        <taxon>Streptosporangiales</taxon>
        <taxon>Streptosporangiaceae</taxon>
        <taxon>Nonomuraea</taxon>
    </lineage>
</organism>